<name>A0A285MXV3_9FLAO</name>
<evidence type="ECO:0000313" key="3">
    <source>
        <dbReference type="Proteomes" id="UP000219048"/>
    </source>
</evidence>
<evidence type="ECO:0008006" key="4">
    <source>
        <dbReference type="Google" id="ProtNLM"/>
    </source>
</evidence>
<evidence type="ECO:0000256" key="1">
    <source>
        <dbReference type="SAM" id="Phobius"/>
    </source>
</evidence>
<dbReference type="PROSITE" id="PS51257">
    <property type="entry name" value="PROKAR_LIPOPROTEIN"/>
    <property type="match status" value="1"/>
</dbReference>
<keyword evidence="1" id="KW-0472">Membrane</keyword>
<gene>
    <name evidence="2" type="ORF">SAMN06265377_3769</name>
</gene>
<organism evidence="2 3">
    <name type="scientific">Flagellimonas pacifica</name>
    <dbReference type="NCBI Taxonomy" id="1247520"/>
    <lineage>
        <taxon>Bacteria</taxon>
        <taxon>Pseudomonadati</taxon>
        <taxon>Bacteroidota</taxon>
        <taxon>Flavobacteriia</taxon>
        <taxon>Flavobacteriales</taxon>
        <taxon>Flavobacteriaceae</taxon>
        <taxon>Flagellimonas</taxon>
    </lineage>
</organism>
<keyword evidence="1" id="KW-1133">Transmembrane helix</keyword>
<protein>
    <recommendedName>
        <fullName evidence="4">Lipoprotein</fullName>
    </recommendedName>
</protein>
<dbReference type="OrthoDB" id="5734172at2"/>
<dbReference type="EMBL" id="OBEH01000008">
    <property type="protein sequence ID" value="SNZ01918.1"/>
    <property type="molecule type" value="Genomic_DNA"/>
</dbReference>
<reference evidence="3" key="1">
    <citation type="submission" date="2017-09" db="EMBL/GenBank/DDBJ databases">
        <authorList>
            <person name="Varghese N."/>
            <person name="Submissions S."/>
        </authorList>
    </citation>
    <scope>NUCLEOTIDE SEQUENCE [LARGE SCALE GENOMIC DNA]</scope>
    <source>
        <strain evidence="3">DSM 25885</strain>
    </source>
</reference>
<keyword evidence="3" id="KW-1185">Reference proteome</keyword>
<dbReference type="RefSeq" id="WP_097047359.1">
    <property type="nucleotide sequence ID" value="NZ_OBEH01000008.1"/>
</dbReference>
<evidence type="ECO:0000313" key="2">
    <source>
        <dbReference type="EMBL" id="SNZ01918.1"/>
    </source>
</evidence>
<keyword evidence="1" id="KW-0812">Transmembrane</keyword>
<feature type="transmembrane region" description="Helical" evidence="1">
    <location>
        <begin position="21"/>
        <end position="40"/>
    </location>
</feature>
<proteinExistence type="predicted"/>
<dbReference type="Proteomes" id="UP000219048">
    <property type="component" value="Unassembled WGS sequence"/>
</dbReference>
<sequence length="243" mass="28097">MEKEIPIKIGNQKEEFNNFKMISFLLFTIIFTISCGFNDAKKDKTEQFKILRTKKVDEASDFHGNNLMSNSRVQTDTLTKIDTIEAIDTLKLYNKRLIGKIILPSNTWYLLSGKSCEQCDENISIYLFPKNREILSLENEINYDDRFGYPGKVYSYEDNTLIYESSTFFGKCLQGFGDVVVWIDRSIDESGEWIEGVYLIQILEDKAAESRPELSYSLLEEIDKNIGEGMCFEIEEIDQVSEP</sequence>
<dbReference type="AlphaFoldDB" id="A0A285MXV3"/>
<accession>A0A285MXV3</accession>